<dbReference type="Gene3D" id="3.40.50.300">
    <property type="entry name" value="P-loop containing nucleotide triphosphate hydrolases"/>
    <property type="match status" value="1"/>
</dbReference>
<proteinExistence type="predicted"/>
<dbReference type="SUPFAM" id="SSF52540">
    <property type="entry name" value="P-loop containing nucleoside triphosphate hydrolases"/>
    <property type="match status" value="1"/>
</dbReference>
<evidence type="ECO:0000313" key="2">
    <source>
        <dbReference type="EMBL" id="KAF2814797.1"/>
    </source>
</evidence>
<dbReference type="Pfam" id="PF22942">
    <property type="entry name" value="DUF7025"/>
    <property type="match status" value="1"/>
</dbReference>
<evidence type="ECO:0000313" key="3">
    <source>
        <dbReference type="Proteomes" id="UP000504636"/>
    </source>
</evidence>
<sequence length="666" mass="75838">CELHTFECRYNSRGESVTLQVGARKEINAEKPKSHDVALVLTRAFDHLKKLKSIRLEIRSPYIKTALRKVVKTYPDVMFETRGPITLYNEPRCLFHFRKELQLYSENLSDFKAKQHVDFCLKYASKTLRKDIDIYEKTMQNVGVLPGLEFLVLWMAFRPGDLIYHRQKDGKEIIVRLVSMKGELRARDDMTVDGCWHIRGERFDYAYRDGKIQQYDGYRPLTELDWYPLEYHKDRHQITQKILARGKVYLSLAGIHYRYYDGAARIYRKEANFTDDWRSRSIRHRIMIDSGEYYENISPRTLNRANISKKFDHAAVENSTLPEEDILISDVEIPGFCLATKQWGFFDVAKIQNINLSTTAFDSLVLDPAKKSIISSLVKEQVGQMSDFDDIVKGKGKGLIFMLHGEPGTGKTLTAESIADYTQRPLYTIGCGDLGTKSHNVERVLNESLALATKWKALVLVDEADVFMERRGNNELERNELVSVLLRILEYFEGIMFLTTNRIGTIDPAFKSRIHLSLSYPTLGTDARRKIWKGFVSKGSPSQSPLWLDSAFLANVAKESVNGRQIRNIVRMAYAQAANAGREIEPTDVTMGLVAHKDFEIEFSEAKDQKESSENRIIEGSPTTSVLTNLIGGGGYNLIAVWALVLILLALELEKIVGKANSSVSG</sequence>
<dbReference type="InterPro" id="IPR027417">
    <property type="entry name" value="P-loop_NTPase"/>
</dbReference>
<dbReference type="GO" id="GO:0016887">
    <property type="term" value="F:ATP hydrolysis activity"/>
    <property type="evidence" value="ECO:0007669"/>
    <property type="project" value="InterPro"/>
</dbReference>
<gene>
    <name evidence="2 4" type="ORF">BDZ99DRAFT_377615</name>
</gene>
<dbReference type="OrthoDB" id="10042665at2759"/>
<accession>A0A6A6Z3G8</accession>
<evidence type="ECO:0000313" key="4">
    <source>
        <dbReference type="RefSeq" id="XP_033581761.1"/>
    </source>
</evidence>
<dbReference type="RefSeq" id="XP_033581761.1">
    <property type="nucleotide sequence ID" value="XM_033715078.1"/>
</dbReference>
<reference evidence="4" key="3">
    <citation type="submission" date="2025-04" db="UniProtKB">
        <authorList>
            <consortium name="RefSeq"/>
        </authorList>
    </citation>
    <scope>IDENTIFICATION</scope>
    <source>
        <strain evidence="4">CBS 304.34</strain>
    </source>
</reference>
<dbReference type="GeneID" id="54455971"/>
<dbReference type="GO" id="GO:0005524">
    <property type="term" value="F:ATP binding"/>
    <property type="evidence" value="ECO:0007669"/>
    <property type="project" value="InterPro"/>
</dbReference>
<keyword evidence="3" id="KW-1185">Reference proteome</keyword>
<reference evidence="4" key="2">
    <citation type="submission" date="2020-04" db="EMBL/GenBank/DDBJ databases">
        <authorList>
            <consortium name="NCBI Genome Project"/>
        </authorList>
    </citation>
    <scope>NUCLEOTIDE SEQUENCE</scope>
    <source>
        <strain evidence="4">CBS 304.34</strain>
    </source>
</reference>
<dbReference type="InterPro" id="IPR003959">
    <property type="entry name" value="ATPase_AAA_core"/>
</dbReference>
<dbReference type="PANTHER" id="PTHR46411:SF2">
    <property type="entry name" value="AAA+ ATPASE DOMAIN-CONTAINING PROTEIN"/>
    <property type="match status" value="1"/>
</dbReference>
<keyword evidence="2 4" id="KW-0378">Hydrolase</keyword>
<organism evidence="2">
    <name type="scientific">Mytilinidion resinicola</name>
    <dbReference type="NCBI Taxonomy" id="574789"/>
    <lineage>
        <taxon>Eukaryota</taxon>
        <taxon>Fungi</taxon>
        <taxon>Dikarya</taxon>
        <taxon>Ascomycota</taxon>
        <taxon>Pezizomycotina</taxon>
        <taxon>Dothideomycetes</taxon>
        <taxon>Pleosporomycetidae</taxon>
        <taxon>Mytilinidiales</taxon>
        <taxon>Mytilinidiaceae</taxon>
        <taxon>Mytilinidion</taxon>
    </lineage>
</organism>
<dbReference type="SMART" id="SM00382">
    <property type="entry name" value="AAA"/>
    <property type="match status" value="1"/>
</dbReference>
<dbReference type="Pfam" id="PF00004">
    <property type="entry name" value="AAA"/>
    <property type="match status" value="1"/>
</dbReference>
<reference evidence="2 4" key="1">
    <citation type="journal article" date="2020" name="Stud. Mycol.">
        <title>101 Dothideomycetes genomes: a test case for predicting lifestyles and emergence of pathogens.</title>
        <authorList>
            <person name="Haridas S."/>
            <person name="Albert R."/>
            <person name="Binder M."/>
            <person name="Bloem J."/>
            <person name="Labutti K."/>
            <person name="Salamov A."/>
            <person name="Andreopoulos B."/>
            <person name="Baker S."/>
            <person name="Barry K."/>
            <person name="Bills G."/>
            <person name="Bluhm B."/>
            <person name="Cannon C."/>
            <person name="Castanera R."/>
            <person name="Culley D."/>
            <person name="Daum C."/>
            <person name="Ezra D."/>
            <person name="Gonzalez J."/>
            <person name="Henrissat B."/>
            <person name="Kuo A."/>
            <person name="Liang C."/>
            <person name="Lipzen A."/>
            <person name="Lutzoni F."/>
            <person name="Magnuson J."/>
            <person name="Mondo S."/>
            <person name="Nolan M."/>
            <person name="Ohm R."/>
            <person name="Pangilinan J."/>
            <person name="Park H.-J."/>
            <person name="Ramirez L."/>
            <person name="Alfaro M."/>
            <person name="Sun H."/>
            <person name="Tritt A."/>
            <person name="Yoshinaga Y."/>
            <person name="Zwiers L.-H."/>
            <person name="Turgeon B."/>
            <person name="Goodwin S."/>
            <person name="Spatafora J."/>
            <person name="Crous P."/>
            <person name="Grigoriev I."/>
        </authorList>
    </citation>
    <scope>NUCLEOTIDE SEQUENCE</scope>
    <source>
        <strain evidence="2 4">CBS 304.34</strain>
    </source>
</reference>
<evidence type="ECO:0000259" key="1">
    <source>
        <dbReference type="SMART" id="SM00382"/>
    </source>
</evidence>
<protein>
    <submittedName>
        <fullName evidence="2 4">P-loop containing nucleoside triphosphate hydrolase protein</fullName>
    </submittedName>
</protein>
<dbReference type="PANTHER" id="PTHR46411">
    <property type="entry name" value="FAMILY ATPASE, PUTATIVE-RELATED"/>
    <property type="match status" value="1"/>
</dbReference>
<dbReference type="InterPro" id="IPR003593">
    <property type="entry name" value="AAA+_ATPase"/>
</dbReference>
<dbReference type="EMBL" id="MU003694">
    <property type="protein sequence ID" value="KAF2814797.1"/>
    <property type="molecule type" value="Genomic_DNA"/>
</dbReference>
<name>A0A6A6Z3G8_9PEZI</name>
<feature type="domain" description="AAA+ ATPase" evidence="1">
    <location>
        <begin position="397"/>
        <end position="522"/>
    </location>
</feature>
<dbReference type="AlphaFoldDB" id="A0A6A6Z3G8"/>
<dbReference type="InterPro" id="IPR054289">
    <property type="entry name" value="DUF7025"/>
</dbReference>
<feature type="non-terminal residue" evidence="2">
    <location>
        <position position="1"/>
    </location>
</feature>
<dbReference type="Proteomes" id="UP000504636">
    <property type="component" value="Unplaced"/>
</dbReference>